<dbReference type="GO" id="GO:0046677">
    <property type="term" value="P:response to antibiotic"/>
    <property type="evidence" value="ECO:0007669"/>
    <property type="project" value="InterPro"/>
</dbReference>
<protein>
    <submittedName>
        <fullName evidence="1">Erythromycin esterase family protein</fullName>
    </submittedName>
</protein>
<evidence type="ECO:0000313" key="2">
    <source>
        <dbReference type="Proteomes" id="UP000611723"/>
    </source>
</evidence>
<dbReference type="Pfam" id="PF05139">
    <property type="entry name" value="Erythro_esteras"/>
    <property type="match status" value="1"/>
</dbReference>
<dbReference type="EMBL" id="JAEQBW010000002">
    <property type="protein sequence ID" value="MBK6264958.1"/>
    <property type="molecule type" value="Genomic_DNA"/>
</dbReference>
<dbReference type="PANTHER" id="PTHR31299">
    <property type="entry name" value="ESTERASE, PUTATIVE (AFU_ORTHOLOGUE AFUA_1G05850)-RELATED"/>
    <property type="match status" value="1"/>
</dbReference>
<name>A0A935CAR7_9BACT</name>
<dbReference type="Proteomes" id="UP000611723">
    <property type="component" value="Unassembled WGS sequence"/>
</dbReference>
<dbReference type="PIRSF" id="PIRSF036794">
    <property type="entry name" value="UCP_erythr_ester"/>
    <property type="match status" value="1"/>
</dbReference>
<evidence type="ECO:0000313" key="1">
    <source>
        <dbReference type="EMBL" id="MBK6264958.1"/>
    </source>
</evidence>
<dbReference type="SUPFAM" id="SSF159501">
    <property type="entry name" value="EreA/ChaN-like"/>
    <property type="match status" value="1"/>
</dbReference>
<dbReference type="RefSeq" id="WP_201430621.1">
    <property type="nucleotide sequence ID" value="NZ_JAEQBW010000002.1"/>
</dbReference>
<comment type="caution">
    <text evidence="1">The sequence shown here is derived from an EMBL/GenBank/DDBJ whole genome shotgun (WGS) entry which is preliminary data.</text>
</comment>
<proteinExistence type="predicted"/>
<gene>
    <name evidence="1" type="ORF">JKA74_07910</name>
</gene>
<accession>A0A935CAR7</accession>
<dbReference type="InterPro" id="IPR014622">
    <property type="entry name" value="UCP036794_erythomycin"/>
</dbReference>
<dbReference type="InterPro" id="IPR052036">
    <property type="entry name" value="Hydrolase/PRTase-associated"/>
</dbReference>
<dbReference type="CDD" id="cd14728">
    <property type="entry name" value="Ere-like"/>
    <property type="match status" value="1"/>
</dbReference>
<dbReference type="Gene3D" id="1.20.1440.30">
    <property type="entry name" value="Biosynthetic Protein domain"/>
    <property type="match status" value="1"/>
</dbReference>
<reference evidence="1" key="1">
    <citation type="submission" date="2021-01" db="EMBL/GenBank/DDBJ databases">
        <title>Marivirga aurantiaca sp. nov., isolated from intertidal surface sediments.</title>
        <authorList>
            <person name="Zhang M."/>
        </authorList>
    </citation>
    <scope>NUCLEOTIDE SEQUENCE</scope>
    <source>
        <strain evidence="1">S37H4</strain>
    </source>
</reference>
<dbReference type="Gene3D" id="3.30.1870.10">
    <property type="entry name" value="EreA-like, domain 2"/>
    <property type="match status" value="1"/>
</dbReference>
<dbReference type="AlphaFoldDB" id="A0A935CAR7"/>
<dbReference type="PANTHER" id="PTHR31299:SF0">
    <property type="entry name" value="ESTERASE, PUTATIVE (AFU_ORTHOLOGUE AFUA_1G05850)-RELATED"/>
    <property type="match status" value="1"/>
</dbReference>
<sequence length="432" mass="49810">MAQSLTDLIKEKKHDFVDSADLQPLINQVKDKKVVMLGEASHGTHEYYNWRARISKILLEEHGFDFVAVEGDWPPCYELNRHVKHYENSEKDTYDVLKKFERWPAWMWANWEVEEWVGWLKEFNSSLAANQRKGFYGLDVYSLWESLDAIMNYLEKEDPTALQTAKKAMRCFEPHRNGDGQRYAHSTYLVPEGCSKEVAEMLIEIQMKTPVYNTDKEHVFSTEQNAIIAKNAEKYYRVMVQGGASTWNIRDSHMMNTLDRLLGFHGESSKGIVWAHNTHIGDASHTDMADDGLYNIGELARKKYGKENVSLVGFGSYMGTVLAGTSWGATVDLMDLPMGRPGSWEEICHQSGKQFFVFFEDIKHHPELQARIPHRAVGVVYHPERERYGNYVPSIIQKRYDAFVFFNKSRALSALKVKGREDEVPDTYPFGI</sequence>
<dbReference type="Gene3D" id="3.40.1660.10">
    <property type="entry name" value="EreA-like (biosynthetic domain)"/>
    <property type="match status" value="1"/>
</dbReference>
<dbReference type="InterPro" id="IPR007815">
    <property type="entry name" value="Emycin_Estase"/>
</dbReference>
<organism evidence="1 2">
    <name type="scientific">Marivirga aurantiaca</name>
    <dbReference type="NCBI Taxonomy" id="2802615"/>
    <lineage>
        <taxon>Bacteria</taxon>
        <taxon>Pseudomonadati</taxon>
        <taxon>Bacteroidota</taxon>
        <taxon>Cytophagia</taxon>
        <taxon>Cytophagales</taxon>
        <taxon>Marivirgaceae</taxon>
        <taxon>Marivirga</taxon>
    </lineage>
</organism>
<keyword evidence="2" id="KW-1185">Reference proteome</keyword>